<name>A0A2U1MUW7_ARTAN</name>
<dbReference type="Proteomes" id="UP000245207">
    <property type="component" value="Unassembled WGS sequence"/>
</dbReference>
<feature type="compositionally biased region" description="Basic and acidic residues" evidence="1">
    <location>
        <begin position="45"/>
        <end position="64"/>
    </location>
</feature>
<feature type="compositionally biased region" description="Acidic residues" evidence="1">
    <location>
        <begin position="12"/>
        <end position="21"/>
    </location>
</feature>
<gene>
    <name evidence="2" type="ORF">CTI12_AA333960</name>
</gene>
<organism evidence="2 3">
    <name type="scientific">Artemisia annua</name>
    <name type="common">Sweet wormwood</name>
    <dbReference type="NCBI Taxonomy" id="35608"/>
    <lineage>
        <taxon>Eukaryota</taxon>
        <taxon>Viridiplantae</taxon>
        <taxon>Streptophyta</taxon>
        <taxon>Embryophyta</taxon>
        <taxon>Tracheophyta</taxon>
        <taxon>Spermatophyta</taxon>
        <taxon>Magnoliopsida</taxon>
        <taxon>eudicotyledons</taxon>
        <taxon>Gunneridae</taxon>
        <taxon>Pentapetalae</taxon>
        <taxon>asterids</taxon>
        <taxon>campanulids</taxon>
        <taxon>Asterales</taxon>
        <taxon>Asteraceae</taxon>
        <taxon>Asteroideae</taxon>
        <taxon>Anthemideae</taxon>
        <taxon>Artemisiinae</taxon>
        <taxon>Artemisia</taxon>
    </lineage>
</organism>
<protein>
    <submittedName>
        <fullName evidence="2">Uncharacterized protein</fullName>
    </submittedName>
</protein>
<evidence type="ECO:0000313" key="2">
    <source>
        <dbReference type="EMBL" id="PWA65047.1"/>
    </source>
</evidence>
<comment type="caution">
    <text evidence="2">The sequence shown here is derived from an EMBL/GenBank/DDBJ whole genome shotgun (WGS) entry which is preliminary data.</text>
</comment>
<accession>A0A2U1MUW7</accession>
<reference evidence="2 3" key="1">
    <citation type="journal article" date="2018" name="Mol. Plant">
        <title>The genome of Artemisia annua provides insight into the evolution of Asteraceae family and artemisinin biosynthesis.</title>
        <authorList>
            <person name="Shen Q."/>
            <person name="Zhang L."/>
            <person name="Liao Z."/>
            <person name="Wang S."/>
            <person name="Yan T."/>
            <person name="Shi P."/>
            <person name="Liu M."/>
            <person name="Fu X."/>
            <person name="Pan Q."/>
            <person name="Wang Y."/>
            <person name="Lv Z."/>
            <person name="Lu X."/>
            <person name="Zhang F."/>
            <person name="Jiang W."/>
            <person name="Ma Y."/>
            <person name="Chen M."/>
            <person name="Hao X."/>
            <person name="Li L."/>
            <person name="Tang Y."/>
            <person name="Lv G."/>
            <person name="Zhou Y."/>
            <person name="Sun X."/>
            <person name="Brodelius P.E."/>
            <person name="Rose J.K.C."/>
            <person name="Tang K."/>
        </authorList>
    </citation>
    <scope>NUCLEOTIDE SEQUENCE [LARGE SCALE GENOMIC DNA]</scope>
    <source>
        <strain evidence="3">cv. Huhao1</strain>
        <tissue evidence="2">Leaf</tissue>
    </source>
</reference>
<evidence type="ECO:0000256" key="1">
    <source>
        <dbReference type="SAM" id="MobiDB-lite"/>
    </source>
</evidence>
<dbReference type="AlphaFoldDB" id="A0A2U1MUW7"/>
<keyword evidence="3" id="KW-1185">Reference proteome</keyword>
<evidence type="ECO:0000313" key="3">
    <source>
        <dbReference type="Proteomes" id="UP000245207"/>
    </source>
</evidence>
<sequence length="64" mass="6890">MKLVADEAPTADVEDSLEMADMEAPATVDSPASVTSGIQKKRRKLDPADKDEKAIEADEEVDSK</sequence>
<feature type="region of interest" description="Disordered" evidence="1">
    <location>
        <begin position="1"/>
        <end position="64"/>
    </location>
</feature>
<proteinExistence type="predicted"/>
<dbReference type="EMBL" id="PKPP01004297">
    <property type="protein sequence ID" value="PWA65047.1"/>
    <property type="molecule type" value="Genomic_DNA"/>
</dbReference>